<proteinExistence type="predicted"/>
<evidence type="ECO:0000313" key="4">
    <source>
        <dbReference type="Proteomes" id="UP000240974"/>
    </source>
</evidence>
<dbReference type="Proteomes" id="UP000240974">
    <property type="component" value="Unassembled WGS sequence"/>
</dbReference>
<organism evidence="3 4">
    <name type="scientific">Faecalibacillus intestinalis</name>
    <dbReference type="NCBI Taxonomy" id="1982626"/>
    <lineage>
        <taxon>Bacteria</taxon>
        <taxon>Bacillati</taxon>
        <taxon>Bacillota</taxon>
        <taxon>Erysipelotrichia</taxon>
        <taxon>Erysipelotrichales</taxon>
        <taxon>Coprobacillaceae</taxon>
        <taxon>Faecalibacillus</taxon>
    </lineage>
</organism>
<dbReference type="Proteomes" id="UP001204814">
    <property type="component" value="Unassembled WGS sequence"/>
</dbReference>
<dbReference type="Pfam" id="PF13155">
    <property type="entry name" value="Toprim_2"/>
    <property type="match status" value="1"/>
</dbReference>
<evidence type="ECO:0000259" key="1">
    <source>
        <dbReference type="Pfam" id="PF13154"/>
    </source>
</evidence>
<dbReference type="AlphaFoldDB" id="A0A2T3FVQ5"/>
<keyword evidence="3" id="KW-0413">Isomerase</keyword>
<reference evidence="3 4" key="1">
    <citation type="journal article" date="2019" name="Int. J. Syst. Evol. Microbiol.">
        <title>Faecalibacillus intestinalis gen. nov., sp. nov. and Faecalibacillus faecis sp. nov., isolated from human faeces.</title>
        <authorList>
            <person name="Seo B."/>
            <person name="Jeon K."/>
            <person name="Baek I."/>
            <person name="Lee Y.M."/>
            <person name="Baek K."/>
            <person name="Ko G."/>
        </authorList>
    </citation>
    <scope>NUCLEOTIDE SEQUENCE [LARGE SCALE GENOMIC DNA]</scope>
    <source>
        <strain evidence="3 4">SNUG30099</strain>
    </source>
</reference>
<dbReference type="SUPFAM" id="SSF57783">
    <property type="entry name" value="Zinc beta-ribbon"/>
    <property type="match status" value="1"/>
</dbReference>
<dbReference type="EMBL" id="PYLQ01000019">
    <property type="protein sequence ID" value="PST39354.1"/>
    <property type="molecule type" value="Genomic_DNA"/>
</dbReference>
<dbReference type="InterPro" id="IPR025054">
    <property type="entry name" value="DUF3991"/>
</dbReference>
<accession>A0A2T3FVQ5</accession>
<dbReference type="Gene3D" id="3.40.1360.10">
    <property type="match status" value="1"/>
</dbReference>
<dbReference type="EMBL" id="JANGBO010000021">
    <property type="protein sequence ID" value="MCQ5062903.1"/>
    <property type="molecule type" value="Genomic_DNA"/>
</dbReference>
<name>A0A2T3FVQ5_9FIRM</name>
<dbReference type="RefSeq" id="WP_107030349.1">
    <property type="nucleotide sequence ID" value="NZ_JAJDKX010000023.1"/>
</dbReference>
<reference evidence="2" key="2">
    <citation type="submission" date="2022-06" db="EMBL/GenBank/DDBJ databases">
        <title>Isolation of gut microbiota from human fecal samples.</title>
        <authorList>
            <person name="Pamer E.G."/>
            <person name="Barat B."/>
            <person name="Waligurski E."/>
            <person name="Medina S."/>
            <person name="Paddock L."/>
            <person name="Mostad J."/>
        </authorList>
    </citation>
    <scope>NUCLEOTIDE SEQUENCE</scope>
    <source>
        <strain evidence="2">DFI.6.24</strain>
    </source>
</reference>
<gene>
    <name evidence="3" type="ORF">C7U54_11255</name>
    <name evidence="2" type="ORF">NE542_13860</name>
</gene>
<comment type="caution">
    <text evidence="3">The sequence shown here is derived from an EMBL/GenBank/DDBJ whole genome shotgun (WGS) entry which is preliminary data.</text>
</comment>
<evidence type="ECO:0000313" key="2">
    <source>
        <dbReference type="EMBL" id="MCQ5062903.1"/>
    </source>
</evidence>
<protein>
    <submittedName>
        <fullName evidence="2">DUF3991 and toprim domain-containing protein</fullName>
    </submittedName>
    <submittedName>
        <fullName evidence="3">Topoisomerase</fullName>
    </submittedName>
</protein>
<feature type="domain" description="DUF3991" evidence="1">
    <location>
        <begin position="124"/>
        <end position="192"/>
    </location>
</feature>
<sequence length="317" mass="36957">MSNKFYTDEEAQELQKLDVFTYLYNYEPSELVKSGKKEYRTATHSSLVISNGKWIWFSQGKGGVSAISYLMDVKGMNYYEAVKYVDKCIRDSPPVYHVNKCSKTNNGIFKLPPVSKDNKKMMYYLKNKRKIDKEVIQFYYQKGMIYECSYDHSVVFVGYDEKGIERYASKRATDGDWKIDVFNSNKEYSFQLVNKESDVLNIFESAIDLMSFQTLEKLHKRNWKKNNYLSLSGVTAIGNSIEESELPIALGKFLEINPQIKVLNLYLDNDKAGKNSIAKINYLLGKSYQIYDKGPKKMKDVNEVLIRKFKQKEEYSR</sequence>
<keyword evidence="4" id="KW-1185">Reference proteome</keyword>
<dbReference type="GO" id="GO:0016853">
    <property type="term" value="F:isomerase activity"/>
    <property type="evidence" value="ECO:0007669"/>
    <property type="project" value="UniProtKB-KW"/>
</dbReference>
<evidence type="ECO:0000313" key="3">
    <source>
        <dbReference type="EMBL" id="PST39354.1"/>
    </source>
</evidence>
<dbReference type="Pfam" id="PF13154">
    <property type="entry name" value="DUF3991"/>
    <property type="match status" value="1"/>
</dbReference>